<keyword evidence="4" id="KW-0813">Transport</keyword>
<evidence type="ECO:0000256" key="9">
    <source>
        <dbReference type="ARBA" id="ARBA00023136"/>
    </source>
</evidence>
<dbReference type="OrthoDB" id="5396894at2"/>
<dbReference type="Pfam" id="PF02050">
    <property type="entry name" value="FliJ"/>
    <property type="match status" value="1"/>
</dbReference>
<dbReference type="Gene3D" id="1.10.287.1700">
    <property type="match status" value="1"/>
</dbReference>
<evidence type="ECO:0000256" key="10">
    <source>
        <dbReference type="ARBA" id="ARBA00023225"/>
    </source>
</evidence>
<keyword evidence="5" id="KW-1003">Cell membrane</keyword>
<name>A1AUK2_PELPD</name>
<dbReference type="HOGENOM" id="CLU_139638_2_0_7"/>
<dbReference type="InterPro" id="IPR053716">
    <property type="entry name" value="Flag_assembly_chemotaxis_eff"/>
</dbReference>
<keyword evidence="8" id="KW-0653">Protein transport</keyword>
<dbReference type="GO" id="GO:0071973">
    <property type="term" value="P:bacterial-type flagellum-dependent cell motility"/>
    <property type="evidence" value="ECO:0007669"/>
    <property type="project" value="InterPro"/>
</dbReference>
<comment type="subcellular location">
    <subcellularLocation>
        <location evidence="1">Cell membrane</location>
        <topology evidence="1">Peripheral membrane protein</topology>
        <orientation evidence="1">Cytoplasmic side</orientation>
    </subcellularLocation>
</comment>
<proteinExistence type="inferred from homology"/>
<evidence type="ECO:0000256" key="3">
    <source>
        <dbReference type="ARBA" id="ARBA00020392"/>
    </source>
</evidence>
<keyword evidence="11" id="KW-0966">Cell projection</keyword>
<dbReference type="GO" id="GO:0015031">
    <property type="term" value="P:protein transport"/>
    <property type="evidence" value="ECO:0007669"/>
    <property type="project" value="UniProtKB-KW"/>
</dbReference>
<evidence type="ECO:0000256" key="7">
    <source>
        <dbReference type="ARBA" id="ARBA00022795"/>
    </source>
</evidence>
<keyword evidence="9" id="KW-0472">Membrane</keyword>
<gene>
    <name evidence="11" type="ordered locus">Ppro_3430</name>
</gene>
<organism evidence="11 12">
    <name type="scientific">Pelobacter propionicus (strain DSM 2379 / NBRC 103807 / OttBd1)</name>
    <dbReference type="NCBI Taxonomy" id="338966"/>
    <lineage>
        <taxon>Bacteria</taxon>
        <taxon>Pseudomonadati</taxon>
        <taxon>Thermodesulfobacteriota</taxon>
        <taxon>Desulfuromonadia</taxon>
        <taxon>Desulfuromonadales</taxon>
        <taxon>Desulfuromonadaceae</taxon>
        <taxon>Pelobacter</taxon>
    </lineage>
</organism>
<sequence>MATAKQFELEQVLKYRLDVERLRKQEFATAKQGFDHAHERLKREEAQTQSISQEFFIRQSELGSIEEIRRYADFFARKREEIKTHKKHVDHLGHILSERRATLLDATKDKKVLESLKEKKATEFKLEMDRKEQSFMDEIAVQKKDERA</sequence>
<dbReference type="STRING" id="338966.Ppro_3430"/>
<dbReference type="Proteomes" id="UP000006732">
    <property type="component" value="Chromosome"/>
</dbReference>
<dbReference type="GO" id="GO:0005886">
    <property type="term" value="C:plasma membrane"/>
    <property type="evidence" value="ECO:0007669"/>
    <property type="project" value="UniProtKB-SubCell"/>
</dbReference>
<dbReference type="GO" id="GO:0009288">
    <property type="term" value="C:bacterial-type flagellum"/>
    <property type="evidence" value="ECO:0007669"/>
    <property type="project" value="InterPro"/>
</dbReference>
<evidence type="ECO:0000256" key="4">
    <source>
        <dbReference type="ARBA" id="ARBA00022448"/>
    </source>
</evidence>
<keyword evidence="12" id="KW-1185">Reference proteome</keyword>
<keyword evidence="6" id="KW-0145">Chemotaxis</keyword>
<dbReference type="GO" id="GO:0044781">
    <property type="term" value="P:bacterial-type flagellum organization"/>
    <property type="evidence" value="ECO:0007669"/>
    <property type="project" value="UniProtKB-KW"/>
</dbReference>
<keyword evidence="11" id="KW-0282">Flagellum</keyword>
<evidence type="ECO:0000313" key="12">
    <source>
        <dbReference type="Proteomes" id="UP000006732"/>
    </source>
</evidence>
<keyword evidence="11" id="KW-0969">Cilium</keyword>
<evidence type="ECO:0000256" key="5">
    <source>
        <dbReference type="ARBA" id="ARBA00022475"/>
    </source>
</evidence>
<accession>A1AUK2</accession>
<reference evidence="11 12" key="1">
    <citation type="submission" date="2006-10" db="EMBL/GenBank/DDBJ databases">
        <title>Complete sequence of chromosome of Pelobacter propionicus DSM 2379.</title>
        <authorList>
            <consortium name="US DOE Joint Genome Institute"/>
            <person name="Copeland A."/>
            <person name="Lucas S."/>
            <person name="Lapidus A."/>
            <person name="Barry K."/>
            <person name="Detter J.C."/>
            <person name="Glavina del Rio T."/>
            <person name="Hammon N."/>
            <person name="Israni S."/>
            <person name="Dalin E."/>
            <person name="Tice H."/>
            <person name="Pitluck S."/>
            <person name="Saunders E."/>
            <person name="Brettin T."/>
            <person name="Bruce D."/>
            <person name="Han C."/>
            <person name="Tapia R."/>
            <person name="Schmutz J."/>
            <person name="Larimer F."/>
            <person name="Land M."/>
            <person name="Hauser L."/>
            <person name="Kyrpides N."/>
            <person name="Kim E."/>
            <person name="Lovley D."/>
            <person name="Richardson P."/>
        </authorList>
    </citation>
    <scope>NUCLEOTIDE SEQUENCE [LARGE SCALE GENOMIC DNA]</scope>
    <source>
        <strain evidence="12">DSM 2379 / NBRC 103807 / OttBd1</strain>
    </source>
</reference>
<evidence type="ECO:0000256" key="6">
    <source>
        <dbReference type="ARBA" id="ARBA00022500"/>
    </source>
</evidence>
<dbReference type="eggNOG" id="COG2882">
    <property type="taxonomic scope" value="Bacteria"/>
</dbReference>
<dbReference type="EMBL" id="CP000482">
    <property type="protein sequence ID" value="ABL01023.1"/>
    <property type="molecule type" value="Genomic_DNA"/>
</dbReference>
<evidence type="ECO:0000256" key="2">
    <source>
        <dbReference type="ARBA" id="ARBA00010004"/>
    </source>
</evidence>
<keyword evidence="10" id="KW-1006">Bacterial flagellum protein export</keyword>
<dbReference type="InterPro" id="IPR012823">
    <property type="entry name" value="Flagell_FliJ"/>
</dbReference>
<comment type="similarity">
    <text evidence="2">Belongs to the FliJ family.</text>
</comment>
<keyword evidence="7" id="KW-1005">Bacterial flagellum biogenesis</keyword>
<dbReference type="NCBIfam" id="TIGR02473">
    <property type="entry name" value="flagell_FliJ"/>
    <property type="match status" value="1"/>
</dbReference>
<evidence type="ECO:0000256" key="1">
    <source>
        <dbReference type="ARBA" id="ARBA00004413"/>
    </source>
</evidence>
<dbReference type="KEGG" id="ppd:Ppro_3430"/>
<dbReference type="AlphaFoldDB" id="A1AUK2"/>
<protein>
    <recommendedName>
        <fullName evidence="3">Flagellar FliJ protein</fullName>
    </recommendedName>
</protein>
<evidence type="ECO:0000256" key="8">
    <source>
        <dbReference type="ARBA" id="ARBA00022927"/>
    </source>
</evidence>
<evidence type="ECO:0000313" key="11">
    <source>
        <dbReference type="EMBL" id="ABL01023.1"/>
    </source>
</evidence>
<dbReference type="GO" id="GO:0006935">
    <property type="term" value="P:chemotaxis"/>
    <property type="evidence" value="ECO:0007669"/>
    <property type="project" value="UniProtKB-KW"/>
</dbReference>